<dbReference type="Gene3D" id="2.30.29.30">
    <property type="entry name" value="Pleckstrin-homology domain (PH domain)/Phosphotyrosine-binding domain (PTB)"/>
    <property type="match status" value="1"/>
</dbReference>
<evidence type="ECO:0000313" key="3">
    <source>
        <dbReference type="EMBL" id="KAG5191526.1"/>
    </source>
</evidence>
<name>A0A835ZD31_9STRA</name>
<dbReference type="SMART" id="SM00233">
    <property type="entry name" value="PH"/>
    <property type="match status" value="1"/>
</dbReference>
<dbReference type="InterPro" id="IPR011993">
    <property type="entry name" value="PH-like_dom_sf"/>
</dbReference>
<reference evidence="3" key="1">
    <citation type="submission" date="2021-02" db="EMBL/GenBank/DDBJ databases">
        <title>First Annotated Genome of the Yellow-green Alga Tribonema minus.</title>
        <authorList>
            <person name="Mahan K.M."/>
        </authorList>
    </citation>
    <scope>NUCLEOTIDE SEQUENCE</scope>
    <source>
        <strain evidence="3">UTEX B ZZ1240</strain>
    </source>
</reference>
<evidence type="ECO:0000259" key="2">
    <source>
        <dbReference type="PROSITE" id="PS50003"/>
    </source>
</evidence>
<dbReference type="SUPFAM" id="SSF50729">
    <property type="entry name" value="PH domain-like"/>
    <property type="match status" value="1"/>
</dbReference>
<feature type="compositionally biased region" description="Low complexity" evidence="1">
    <location>
        <begin position="199"/>
        <end position="218"/>
    </location>
</feature>
<feature type="domain" description="PH" evidence="2">
    <location>
        <begin position="47"/>
        <end position="187"/>
    </location>
</feature>
<proteinExistence type="predicted"/>
<organism evidence="3 4">
    <name type="scientific">Tribonema minus</name>
    <dbReference type="NCBI Taxonomy" id="303371"/>
    <lineage>
        <taxon>Eukaryota</taxon>
        <taxon>Sar</taxon>
        <taxon>Stramenopiles</taxon>
        <taxon>Ochrophyta</taxon>
        <taxon>PX clade</taxon>
        <taxon>Xanthophyceae</taxon>
        <taxon>Tribonematales</taxon>
        <taxon>Tribonemataceae</taxon>
        <taxon>Tribonema</taxon>
    </lineage>
</organism>
<dbReference type="EMBL" id="JAFCMP010000019">
    <property type="protein sequence ID" value="KAG5191526.1"/>
    <property type="molecule type" value="Genomic_DNA"/>
</dbReference>
<dbReference type="PROSITE" id="PS50003">
    <property type="entry name" value="PH_DOMAIN"/>
    <property type="match status" value="1"/>
</dbReference>
<feature type="compositionally biased region" description="Low complexity" evidence="1">
    <location>
        <begin position="315"/>
        <end position="327"/>
    </location>
</feature>
<dbReference type="Pfam" id="PF00169">
    <property type="entry name" value="PH"/>
    <property type="match status" value="1"/>
</dbReference>
<feature type="region of interest" description="Disordered" evidence="1">
    <location>
        <begin position="199"/>
        <end position="229"/>
    </location>
</feature>
<feature type="region of interest" description="Disordered" evidence="1">
    <location>
        <begin position="1"/>
        <end position="37"/>
    </location>
</feature>
<evidence type="ECO:0000256" key="1">
    <source>
        <dbReference type="SAM" id="MobiDB-lite"/>
    </source>
</evidence>
<dbReference type="AlphaFoldDB" id="A0A835ZD31"/>
<comment type="caution">
    <text evidence="3">The sequence shown here is derived from an EMBL/GenBank/DDBJ whole genome shotgun (WGS) entry which is preliminary data.</text>
</comment>
<feature type="region of interest" description="Disordered" evidence="1">
    <location>
        <begin position="371"/>
        <end position="404"/>
    </location>
</feature>
<feature type="compositionally biased region" description="Low complexity" evidence="1">
    <location>
        <begin position="385"/>
        <end position="404"/>
    </location>
</feature>
<dbReference type="OrthoDB" id="1668162at2759"/>
<accession>A0A835ZD31</accession>
<dbReference type="Proteomes" id="UP000664859">
    <property type="component" value="Unassembled WGS sequence"/>
</dbReference>
<keyword evidence="4" id="KW-1185">Reference proteome</keyword>
<dbReference type="InterPro" id="IPR001849">
    <property type="entry name" value="PH_domain"/>
</dbReference>
<feature type="region of interest" description="Disordered" evidence="1">
    <location>
        <begin position="310"/>
        <end position="329"/>
    </location>
</feature>
<evidence type="ECO:0000313" key="4">
    <source>
        <dbReference type="Proteomes" id="UP000664859"/>
    </source>
</evidence>
<sequence length="404" mass="42953">MFAEDGMLPPGQCETDLAKTHSAAPLEDRSEQPAAPKKAALGSLRPLLVWGGFLTKLPSRHRGAGHLRYFMLKPLSGVPTDARGNFVGCSPRAFSLAHPLTLVWLDTTRSVKKTAPREVQLHKVLSVRTGHATQAFVRRRIADRTRRRFPPAEQCFSLVTATRTIDLVAATPADAQTWVAAFNELIQLTEADRVRLAAAAESQQQGSDQQLHQQQYSSEDAQPAAGGHNRPFFAGMMALAAATPHSGATPEDEDDAARARRFFGSPTSSNGSSWDGPICEAFVLAGHKWWACVDEGAPCYFNESTGEETARDPRAAASPSAHAAAPSVQLPPRRLRAAAAAAAAAAERAAEVPLPSRLAADRKRALSELAGEVPAAMGEEGGLGDLDSLSDMSSRVSSVRLGGG</sequence>
<protein>
    <recommendedName>
        <fullName evidence="2">PH domain-containing protein</fullName>
    </recommendedName>
</protein>
<gene>
    <name evidence="3" type="ORF">JKP88DRAFT_285183</name>
</gene>